<evidence type="ECO:0000259" key="3">
    <source>
        <dbReference type="Pfam" id="PF03152"/>
    </source>
</evidence>
<keyword evidence="2" id="KW-0833">Ubl conjugation pathway</keyword>
<organism evidence="5 6">
    <name type="scientific">Starmerella bacillaris</name>
    <name type="common">Yeast</name>
    <name type="synonym">Candida zemplinina</name>
    <dbReference type="NCBI Taxonomy" id="1247836"/>
    <lineage>
        <taxon>Eukaryota</taxon>
        <taxon>Fungi</taxon>
        <taxon>Dikarya</taxon>
        <taxon>Ascomycota</taxon>
        <taxon>Saccharomycotina</taxon>
        <taxon>Dipodascomycetes</taxon>
        <taxon>Dipodascales</taxon>
        <taxon>Trichomonascaceae</taxon>
        <taxon>Starmerella</taxon>
    </lineage>
</organism>
<evidence type="ECO:0000313" key="5">
    <source>
        <dbReference type="EMBL" id="GMM50270.1"/>
    </source>
</evidence>
<dbReference type="Gene3D" id="3.10.330.10">
    <property type="match status" value="1"/>
</dbReference>
<evidence type="ECO:0000313" key="6">
    <source>
        <dbReference type="Proteomes" id="UP001362899"/>
    </source>
</evidence>
<dbReference type="GO" id="GO:0034098">
    <property type="term" value="C:VCP-NPL4-UFD1 AAA ATPase complex"/>
    <property type="evidence" value="ECO:0007669"/>
    <property type="project" value="TreeGrafter"/>
</dbReference>
<dbReference type="Pfam" id="PF24842">
    <property type="entry name" value="UFD1_N2"/>
    <property type="match status" value="1"/>
</dbReference>
<keyword evidence="6" id="KW-1185">Reference proteome</keyword>
<reference evidence="5 6" key="1">
    <citation type="journal article" date="2023" name="Elife">
        <title>Identification of key yeast species and microbe-microbe interactions impacting larval growth of Drosophila in the wild.</title>
        <authorList>
            <person name="Mure A."/>
            <person name="Sugiura Y."/>
            <person name="Maeda R."/>
            <person name="Honda K."/>
            <person name="Sakurai N."/>
            <person name="Takahashi Y."/>
            <person name="Watada M."/>
            <person name="Katoh T."/>
            <person name="Gotoh A."/>
            <person name="Gotoh Y."/>
            <person name="Taniguchi I."/>
            <person name="Nakamura K."/>
            <person name="Hayashi T."/>
            <person name="Katayama T."/>
            <person name="Uemura T."/>
            <person name="Hattori Y."/>
        </authorList>
    </citation>
    <scope>NUCLEOTIDE SEQUENCE [LARGE SCALE GENOMIC DNA]</scope>
    <source>
        <strain evidence="5 6">SB-73</strain>
    </source>
</reference>
<dbReference type="InterPro" id="IPR055417">
    <property type="entry name" value="UFD1_N1"/>
</dbReference>
<feature type="domain" description="Ubiquitin fusion degradation protein UFD1 N-terminal subdomain 2" evidence="4">
    <location>
        <begin position="114"/>
        <end position="191"/>
    </location>
</feature>
<protein>
    <submittedName>
        <fullName evidence="5">Polyubiquitin-binding protein</fullName>
    </submittedName>
</protein>
<dbReference type="AlphaFoldDB" id="A0AAV5RFT3"/>
<dbReference type="Pfam" id="PF03152">
    <property type="entry name" value="UFD1_N1"/>
    <property type="match status" value="1"/>
</dbReference>
<comment type="caution">
    <text evidence="5">The sequence shown here is derived from an EMBL/GenBank/DDBJ whole genome shotgun (WGS) entry which is preliminary data.</text>
</comment>
<gene>
    <name evidence="5" type="ORF">DASB73_012280</name>
</gene>
<dbReference type="PANTHER" id="PTHR12555">
    <property type="entry name" value="UBIQUITIN FUSION DEGRADATON PROTEIN 1"/>
    <property type="match status" value="1"/>
</dbReference>
<dbReference type="GO" id="GO:0006511">
    <property type="term" value="P:ubiquitin-dependent protein catabolic process"/>
    <property type="evidence" value="ECO:0007669"/>
    <property type="project" value="InterPro"/>
</dbReference>
<dbReference type="EMBL" id="BTGC01000003">
    <property type="protein sequence ID" value="GMM50270.1"/>
    <property type="molecule type" value="Genomic_DNA"/>
</dbReference>
<accession>A0AAV5RFT3</accession>
<dbReference type="PANTHER" id="PTHR12555:SF13">
    <property type="entry name" value="UBIQUITIN RECOGNITION FACTOR IN ER-ASSOCIATED DEGRADATION PROTEIN 1"/>
    <property type="match status" value="1"/>
</dbReference>
<dbReference type="Gene3D" id="2.40.40.50">
    <property type="entry name" value="Ubiquitin fusion degradation protein UFD1, N-terminal domain"/>
    <property type="match status" value="1"/>
</dbReference>
<evidence type="ECO:0000256" key="1">
    <source>
        <dbReference type="ARBA" id="ARBA00006043"/>
    </source>
</evidence>
<evidence type="ECO:0000259" key="4">
    <source>
        <dbReference type="Pfam" id="PF24842"/>
    </source>
</evidence>
<comment type="similarity">
    <text evidence="1">Belongs to the UFD1 family.</text>
</comment>
<dbReference type="InterPro" id="IPR004854">
    <property type="entry name" value="Ufd1-like"/>
</dbReference>
<dbReference type="InterPro" id="IPR042299">
    <property type="entry name" value="Ufd1-like_Nn"/>
</dbReference>
<sequence>MFGFNPGFSDTYKQFFRCYPVTQLDASESKRESGNFGGKIYLPSSALSKLTTLRISYPMLFEIRSPSSKRITHSGVLEFIAPEGRAYLPEWMMETLQVSSGALIDVRSVSLELGKYVKIEPQTVDFLEISDPKAVLENSLRNFSTLTEGDTIKINYNKSVYPIKVLKVLPETTRKGISVVETDLEVDFAPPVGYEEPKEHDFGFKNKKMKTAEDLAATFGDTAGQKLYQEVVNETLTGSTLSGKETPVAVKPVDISIYQNRDAPPLVLPDGQLFFGFPIVPLPEDSEKEAIETPFKFTGMGNKLKETGAK</sequence>
<dbReference type="InterPro" id="IPR055418">
    <property type="entry name" value="UFD1_N2"/>
</dbReference>
<evidence type="ECO:0000256" key="2">
    <source>
        <dbReference type="ARBA" id="ARBA00022786"/>
    </source>
</evidence>
<name>A0AAV5RFT3_STABA</name>
<dbReference type="GO" id="GO:0036503">
    <property type="term" value="P:ERAD pathway"/>
    <property type="evidence" value="ECO:0007669"/>
    <property type="project" value="TreeGrafter"/>
</dbReference>
<dbReference type="Proteomes" id="UP001362899">
    <property type="component" value="Unassembled WGS sequence"/>
</dbReference>
<dbReference type="GO" id="GO:0031593">
    <property type="term" value="F:polyubiquitin modification-dependent protein binding"/>
    <property type="evidence" value="ECO:0007669"/>
    <property type="project" value="TreeGrafter"/>
</dbReference>
<feature type="domain" description="Ubiquitin fusion degradation protein UFD1 N-terminal subdomain 1" evidence="3">
    <location>
        <begin position="13"/>
        <end position="111"/>
    </location>
</feature>
<proteinExistence type="inferred from homology"/>